<evidence type="ECO:0000259" key="9">
    <source>
        <dbReference type="Pfam" id="PF13632"/>
    </source>
</evidence>
<dbReference type="Gene3D" id="3.90.550.10">
    <property type="entry name" value="Spore Coat Polysaccharide Biosynthesis Protein SpsA, Chain A"/>
    <property type="match status" value="1"/>
</dbReference>
<dbReference type="AlphaFoldDB" id="A0A369TQD1"/>
<dbReference type="PANTHER" id="PTHR43867:SF2">
    <property type="entry name" value="CELLULOSE SYNTHASE CATALYTIC SUBUNIT A [UDP-FORMING]"/>
    <property type="match status" value="1"/>
</dbReference>
<sequence length="602" mass="65598">MGALSAADALSALSAAQDTGAPIDRVIRAEALASPEAVLHAQSLHWGAARLDPRTTPPDDRLEGLLPLHLCLREGILPWTRIGDALVIATCQPAAFDDLRQRLPNTLGPVIMGLAAEADIQDILAARHGATLCRAAESCVADAESCRDINKLTPVRAALGGTFALLCLGLLAAAPQIFFTGVLALAVISLLCAQGLKIAALASGVARRPDPDPAPVVPLPSVTLLVPLFQEDAIATALVERLSRLDYPRALLDVLLILEAGDAQTRAVLAKADLPPWMRVVEVPPGTVTTKPRALNYALRFSRGEIVGIYDAEDAPAPDQLHMIAGHFSRAPPRVACLQGILDFYNPRANWLARCFAIEYAMWFRILLPGIARLGFAVPLGGTTVFFRRDALEQVGCWDAHNVTEDADLGIRLARYGYRTELVPTVTREEANARAWPWVKQRSRWLKGYMLTYLVHMRSPARLWRDIGTRGFVGVQLLFLTTLLQFTLAPVLWSFWLLPLGLPHPASGVLDPVLMTALFTLFLSCEAVSVLIGIAAVSRSPHRGLLIWVPTLLFYFPLGTLAAYKGLSEIALRPFYWDKTRHGWSQPDAPVQVKSEDPRLDG</sequence>
<reference evidence="10 11" key="1">
    <citation type="submission" date="2018-07" db="EMBL/GenBank/DDBJ databases">
        <title>Thalassococcus profundi sp. nov., a marine bacterium isolated from deep seawater of Okinawa Trough.</title>
        <authorList>
            <person name="Yu M."/>
        </authorList>
    </citation>
    <scope>NUCLEOTIDE SEQUENCE [LARGE SCALE GENOMIC DNA]</scope>
    <source>
        <strain evidence="10 11">WRAS1</strain>
    </source>
</reference>
<keyword evidence="11" id="KW-1185">Reference proteome</keyword>
<dbReference type="Pfam" id="PF05157">
    <property type="entry name" value="MshEN"/>
    <property type="match status" value="1"/>
</dbReference>
<evidence type="ECO:0000259" key="8">
    <source>
        <dbReference type="Pfam" id="PF05157"/>
    </source>
</evidence>
<dbReference type="EMBL" id="QPMK01000003">
    <property type="protein sequence ID" value="RDD67478.1"/>
    <property type="molecule type" value="Genomic_DNA"/>
</dbReference>
<evidence type="ECO:0000256" key="6">
    <source>
        <dbReference type="ARBA" id="ARBA00023136"/>
    </source>
</evidence>
<feature type="transmembrane region" description="Helical" evidence="7">
    <location>
        <begin position="472"/>
        <end position="493"/>
    </location>
</feature>
<evidence type="ECO:0000256" key="5">
    <source>
        <dbReference type="ARBA" id="ARBA00022989"/>
    </source>
</evidence>
<feature type="transmembrane region" description="Helical" evidence="7">
    <location>
        <begin position="157"/>
        <end position="177"/>
    </location>
</feature>
<dbReference type="InterPro" id="IPR050321">
    <property type="entry name" value="Glycosyltr_2/OpgH_subfam"/>
</dbReference>
<feature type="domain" description="Type II secretion system protein GspE N-terminal" evidence="8">
    <location>
        <begin position="47"/>
        <end position="124"/>
    </location>
</feature>
<dbReference type="GO" id="GO:0016757">
    <property type="term" value="F:glycosyltransferase activity"/>
    <property type="evidence" value="ECO:0007669"/>
    <property type="project" value="UniProtKB-KW"/>
</dbReference>
<dbReference type="InterPro" id="IPR007831">
    <property type="entry name" value="T2SS_GspE_N"/>
</dbReference>
<evidence type="ECO:0000256" key="1">
    <source>
        <dbReference type="ARBA" id="ARBA00004141"/>
    </source>
</evidence>
<keyword evidence="6 7" id="KW-0472">Membrane</keyword>
<gene>
    <name evidence="10" type="ORF">DU478_05110</name>
</gene>
<accession>A0A369TQD1</accession>
<dbReference type="Proteomes" id="UP000253977">
    <property type="component" value="Unassembled WGS sequence"/>
</dbReference>
<evidence type="ECO:0000313" key="10">
    <source>
        <dbReference type="EMBL" id="RDD67478.1"/>
    </source>
</evidence>
<dbReference type="PANTHER" id="PTHR43867">
    <property type="entry name" value="CELLULOSE SYNTHASE CATALYTIC SUBUNIT A [UDP-FORMING]"/>
    <property type="match status" value="1"/>
</dbReference>
<comment type="caution">
    <text evidence="10">The sequence shown here is derived from an EMBL/GenBank/DDBJ whole genome shotgun (WGS) entry which is preliminary data.</text>
</comment>
<evidence type="ECO:0000256" key="3">
    <source>
        <dbReference type="ARBA" id="ARBA00022679"/>
    </source>
</evidence>
<comment type="subcellular location">
    <subcellularLocation>
        <location evidence="1">Membrane</location>
        <topology evidence="1">Multi-pass membrane protein</topology>
    </subcellularLocation>
</comment>
<evidence type="ECO:0000256" key="2">
    <source>
        <dbReference type="ARBA" id="ARBA00022676"/>
    </source>
</evidence>
<dbReference type="OrthoDB" id="7431422at2"/>
<evidence type="ECO:0000256" key="4">
    <source>
        <dbReference type="ARBA" id="ARBA00022692"/>
    </source>
</evidence>
<dbReference type="InterPro" id="IPR029044">
    <property type="entry name" value="Nucleotide-diphossugar_trans"/>
</dbReference>
<feature type="domain" description="Glycosyltransferase 2-like" evidence="9">
    <location>
        <begin position="308"/>
        <end position="500"/>
    </location>
</feature>
<keyword evidence="5 7" id="KW-1133">Transmembrane helix</keyword>
<keyword evidence="3 10" id="KW-0808">Transferase</keyword>
<name>A0A369TQD1_9RHOB</name>
<feature type="transmembrane region" description="Helical" evidence="7">
    <location>
        <begin position="513"/>
        <end position="538"/>
    </location>
</feature>
<proteinExistence type="predicted"/>
<evidence type="ECO:0000313" key="11">
    <source>
        <dbReference type="Proteomes" id="UP000253977"/>
    </source>
</evidence>
<organism evidence="10 11">
    <name type="scientific">Thalassococcus profundi</name>
    <dbReference type="NCBI Taxonomy" id="2282382"/>
    <lineage>
        <taxon>Bacteria</taxon>
        <taxon>Pseudomonadati</taxon>
        <taxon>Pseudomonadota</taxon>
        <taxon>Alphaproteobacteria</taxon>
        <taxon>Rhodobacterales</taxon>
        <taxon>Roseobacteraceae</taxon>
        <taxon>Thalassococcus</taxon>
    </lineage>
</organism>
<dbReference type="SUPFAM" id="SSF53448">
    <property type="entry name" value="Nucleotide-diphospho-sugar transferases"/>
    <property type="match status" value="1"/>
</dbReference>
<dbReference type="InterPro" id="IPR037257">
    <property type="entry name" value="T2SS_E_N_sf"/>
</dbReference>
<dbReference type="InterPro" id="IPR001173">
    <property type="entry name" value="Glyco_trans_2-like"/>
</dbReference>
<protein>
    <submittedName>
        <fullName evidence="10">Glycosyltransferase</fullName>
    </submittedName>
</protein>
<dbReference type="SUPFAM" id="SSF160246">
    <property type="entry name" value="EspE N-terminal domain-like"/>
    <property type="match status" value="1"/>
</dbReference>
<evidence type="ECO:0000256" key="7">
    <source>
        <dbReference type="SAM" id="Phobius"/>
    </source>
</evidence>
<dbReference type="Pfam" id="PF13632">
    <property type="entry name" value="Glyco_trans_2_3"/>
    <property type="match status" value="1"/>
</dbReference>
<dbReference type="GO" id="GO:0016020">
    <property type="term" value="C:membrane"/>
    <property type="evidence" value="ECO:0007669"/>
    <property type="project" value="UniProtKB-SubCell"/>
</dbReference>
<keyword evidence="4 7" id="KW-0812">Transmembrane</keyword>
<keyword evidence="2" id="KW-0328">Glycosyltransferase</keyword>
<feature type="transmembrane region" description="Helical" evidence="7">
    <location>
        <begin position="183"/>
        <end position="202"/>
    </location>
</feature>
<feature type="transmembrane region" description="Helical" evidence="7">
    <location>
        <begin position="545"/>
        <end position="564"/>
    </location>
</feature>